<protein>
    <submittedName>
        <fullName evidence="2">Uncharacterized protein</fullName>
    </submittedName>
</protein>
<reference evidence="1 4" key="2">
    <citation type="submission" date="2018-11" db="EMBL/GenBank/DDBJ databases">
        <title>Genomes From Bacteria Associated with the Canine Oral Cavity: a Test Case for Automated Genome-Based Taxonomic Assignment.</title>
        <authorList>
            <person name="Coil D.A."/>
            <person name="Jospin G."/>
            <person name="Darling A.E."/>
            <person name="Wallis C."/>
            <person name="Davis I.J."/>
            <person name="Harris S."/>
            <person name="Eisen J.A."/>
            <person name="Holcombe L.J."/>
            <person name="O'Flynn C."/>
        </authorList>
    </citation>
    <scope>NUCLEOTIDE SEQUENCE [LARGE SCALE GENOMIC DNA]</scope>
    <source>
        <strain evidence="1 4">OH1426_COT-023</strain>
    </source>
</reference>
<sequence length="90" mass="10471">MTGNNMNQKALIPSPEDCIMCVKVGKVKRENLYEMTRKYWKVDINRARKATHVLAIVNGIVEEVYNPVNWKYTEDPKHIGRCEFLGVYIV</sequence>
<proteinExistence type="predicted"/>
<reference evidence="2 3" key="1">
    <citation type="submission" date="2016-09" db="EMBL/GenBank/DDBJ databases">
        <authorList>
            <person name="Capua I."/>
            <person name="De Benedictis P."/>
            <person name="Joannis T."/>
            <person name="Lombin L.H."/>
            <person name="Cattoli G."/>
        </authorList>
    </citation>
    <scope>NUCLEOTIDE SEQUENCE [LARGE SCALE GENOMIC DNA]</scope>
    <source>
        <strain evidence="2 3">UB20</strain>
    </source>
</reference>
<gene>
    <name evidence="1" type="ORF">EII41_02655</name>
    <name evidence="2" type="ORF">TFUB20_00420</name>
</gene>
<dbReference type="Proteomes" id="UP000279860">
    <property type="component" value="Unassembled WGS sequence"/>
</dbReference>
<evidence type="ECO:0000313" key="2">
    <source>
        <dbReference type="EMBL" id="SCQ18649.1"/>
    </source>
</evidence>
<name>A0A1D3UER0_TANFO</name>
<dbReference type="EMBL" id="RQYN01000005">
    <property type="protein sequence ID" value="RRD78334.1"/>
    <property type="molecule type" value="Genomic_DNA"/>
</dbReference>
<evidence type="ECO:0000313" key="1">
    <source>
        <dbReference type="EMBL" id="RRD78334.1"/>
    </source>
</evidence>
<dbReference type="EMBL" id="FMMM01000019">
    <property type="protein sequence ID" value="SCQ18649.1"/>
    <property type="molecule type" value="Genomic_DNA"/>
</dbReference>
<dbReference type="Proteomes" id="UP000182057">
    <property type="component" value="Unassembled WGS sequence"/>
</dbReference>
<dbReference type="AlphaFoldDB" id="A0A1D3UER0"/>
<accession>A0A1D3UER0</accession>
<dbReference type="RefSeq" id="WP_009347047.1">
    <property type="nucleotide sequence ID" value="NZ_FMMM01000019.1"/>
</dbReference>
<evidence type="ECO:0000313" key="3">
    <source>
        <dbReference type="Proteomes" id="UP000182057"/>
    </source>
</evidence>
<evidence type="ECO:0000313" key="4">
    <source>
        <dbReference type="Proteomes" id="UP000279860"/>
    </source>
</evidence>
<organism evidence="2 3">
    <name type="scientific">Tannerella forsythia</name>
    <name type="common">Bacteroides forsythus</name>
    <dbReference type="NCBI Taxonomy" id="28112"/>
    <lineage>
        <taxon>Bacteria</taxon>
        <taxon>Pseudomonadati</taxon>
        <taxon>Bacteroidota</taxon>
        <taxon>Bacteroidia</taxon>
        <taxon>Bacteroidales</taxon>
        <taxon>Tannerellaceae</taxon>
        <taxon>Tannerella</taxon>
    </lineage>
</organism>